<name>A0AA39SDE3_ACESA</name>
<organism evidence="2 3">
    <name type="scientific">Acer saccharum</name>
    <name type="common">Sugar maple</name>
    <dbReference type="NCBI Taxonomy" id="4024"/>
    <lineage>
        <taxon>Eukaryota</taxon>
        <taxon>Viridiplantae</taxon>
        <taxon>Streptophyta</taxon>
        <taxon>Embryophyta</taxon>
        <taxon>Tracheophyta</taxon>
        <taxon>Spermatophyta</taxon>
        <taxon>Magnoliopsida</taxon>
        <taxon>eudicotyledons</taxon>
        <taxon>Gunneridae</taxon>
        <taxon>Pentapetalae</taxon>
        <taxon>rosids</taxon>
        <taxon>malvids</taxon>
        <taxon>Sapindales</taxon>
        <taxon>Sapindaceae</taxon>
        <taxon>Hippocastanoideae</taxon>
        <taxon>Acereae</taxon>
        <taxon>Acer</taxon>
    </lineage>
</organism>
<protein>
    <submittedName>
        <fullName evidence="2">Uncharacterized protein</fullName>
    </submittedName>
</protein>
<gene>
    <name evidence="2" type="ORF">LWI29_013013</name>
</gene>
<sequence length="253" mass="28066">MVQSRVEKSSFGHFPSCDKTGFSREEGMIIHGEGKVCFRVADYSSKAAKGKDKMVYAKKPTGRPQPKATKGGTIILEKRRVGEKELVSSDIDSYSSSEKGFFRGTHVQNQEIGPIVFLDIRSSRELGQDFIEERFLVQDPGSKKGFEDSLQKENLELNSETGEEGDISGSQPSALEMGVTGQGNGNMRSIRKKSSTTNTHGMRTRLARRREQSQPILQDNDIDVVDVEGNQFSWSLEEEISKVIETRVAIGAI</sequence>
<reference evidence="2" key="2">
    <citation type="submission" date="2023-06" db="EMBL/GenBank/DDBJ databases">
        <authorList>
            <person name="Swenson N.G."/>
            <person name="Wegrzyn J.L."/>
            <person name="Mcevoy S.L."/>
        </authorList>
    </citation>
    <scope>NUCLEOTIDE SEQUENCE</scope>
    <source>
        <strain evidence="2">NS2018</strain>
        <tissue evidence="2">Leaf</tissue>
    </source>
</reference>
<accession>A0AA39SDE3</accession>
<evidence type="ECO:0000256" key="1">
    <source>
        <dbReference type="SAM" id="MobiDB-lite"/>
    </source>
</evidence>
<dbReference type="Proteomes" id="UP001168877">
    <property type="component" value="Unassembled WGS sequence"/>
</dbReference>
<dbReference type="EMBL" id="JAUESC010000380">
    <property type="protein sequence ID" value="KAK0592087.1"/>
    <property type="molecule type" value="Genomic_DNA"/>
</dbReference>
<feature type="region of interest" description="Disordered" evidence="1">
    <location>
        <begin position="157"/>
        <end position="215"/>
    </location>
</feature>
<keyword evidence="3" id="KW-1185">Reference proteome</keyword>
<comment type="caution">
    <text evidence="2">The sequence shown here is derived from an EMBL/GenBank/DDBJ whole genome shotgun (WGS) entry which is preliminary data.</text>
</comment>
<dbReference type="AlphaFoldDB" id="A0AA39SDE3"/>
<reference evidence="2" key="1">
    <citation type="journal article" date="2022" name="Plant J.">
        <title>Strategies of tolerance reflected in two North American maple genomes.</title>
        <authorList>
            <person name="McEvoy S.L."/>
            <person name="Sezen U.U."/>
            <person name="Trouern-Trend A."/>
            <person name="McMahon S.M."/>
            <person name="Schaberg P.G."/>
            <person name="Yang J."/>
            <person name="Wegrzyn J.L."/>
            <person name="Swenson N.G."/>
        </authorList>
    </citation>
    <scope>NUCLEOTIDE SEQUENCE</scope>
    <source>
        <strain evidence="2">NS2018</strain>
    </source>
</reference>
<evidence type="ECO:0000313" key="2">
    <source>
        <dbReference type="EMBL" id="KAK0592087.1"/>
    </source>
</evidence>
<proteinExistence type="predicted"/>
<evidence type="ECO:0000313" key="3">
    <source>
        <dbReference type="Proteomes" id="UP001168877"/>
    </source>
</evidence>